<dbReference type="InterPro" id="IPR051190">
    <property type="entry name" value="Baculoviral_IAP"/>
</dbReference>
<evidence type="ECO:0000313" key="5">
    <source>
        <dbReference type="Proteomes" id="UP000483820"/>
    </source>
</evidence>
<accession>A0A6A5GDS7</accession>
<dbReference type="PROSITE" id="PS50143">
    <property type="entry name" value="BIR_REPEAT_2"/>
    <property type="match status" value="1"/>
</dbReference>
<dbReference type="AlphaFoldDB" id="A0A6A5GDS7"/>
<evidence type="ECO:0000256" key="2">
    <source>
        <dbReference type="ARBA" id="ARBA00022833"/>
    </source>
</evidence>
<evidence type="ECO:0000256" key="1">
    <source>
        <dbReference type="ARBA" id="ARBA00022723"/>
    </source>
</evidence>
<sequence length="162" mass="18381">MARSLKRVENSGMAPFIFFKDRLATFKNYEYDDDQTATCTSKTLARAGFVWTGGISAICPFCLKELEFDPDDDPWEEHKKRGNDCDFVNLEKLEDSKLTLSDCIKLSQSGIVMAQFKKQNVIIEQLEEKMAVTNISATVSEVLKGPKKQSTSKSRRSRKKNP</sequence>
<dbReference type="PANTHER" id="PTHR46771:SF5">
    <property type="entry name" value="DETERIN"/>
    <property type="match status" value="1"/>
</dbReference>
<feature type="region of interest" description="Disordered" evidence="3">
    <location>
        <begin position="143"/>
        <end position="162"/>
    </location>
</feature>
<dbReference type="Gene3D" id="1.10.1170.10">
    <property type="entry name" value="Inhibitor Of Apoptosis Protein (2mihbC-IAP-1), Chain A"/>
    <property type="match status" value="1"/>
</dbReference>
<dbReference type="InterPro" id="IPR001370">
    <property type="entry name" value="BIR_rpt"/>
</dbReference>
<dbReference type="CTD" id="9839423"/>
<reference evidence="4 5" key="1">
    <citation type="submission" date="2019-12" db="EMBL/GenBank/DDBJ databases">
        <title>Chromosome-level assembly of the Caenorhabditis remanei genome.</title>
        <authorList>
            <person name="Teterina A.A."/>
            <person name="Willis J.H."/>
            <person name="Phillips P.C."/>
        </authorList>
    </citation>
    <scope>NUCLEOTIDE SEQUENCE [LARGE SCALE GENOMIC DNA]</scope>
    <source>
        <strain evidence="4 5">PX506</strain>
        <tissue evidence="4">Whole organism</tissue>
    </source>
</reference>
<dbReference type="EMBL" id="WUAV01000005">
    <property type="protein sequence ID" value="KAF1752851.1"/>
    <property type="molecule type" value="Genomic_DNA"/>
</dbReference>
<dbReference type="Proteomes" id="UP000483820">
    <property type="component" value="Chromosome V"/>
</dbReference>
<dbReference type="CDD" id="cd00022">
    <property type="entry name" value="BIR"/>
    <property type="match status" value="1"/>
</dbReference>
<protein>
    <submittedName>
        <fullName evidence="4">Uncharacterized protein</fullName>
    </submittedName>
</protein>
<dbReference type="SUPFAM" id="SSF57924">
    <property type="entry name" value="Inhibitor of apoptosis (IAP) repeat"/>
    <property type="match status" value="1"/>
</dbReference>
<dbReference type="SMART" id="SM00238">
    <property type="entry name" value="BIR"/>
    <property type="match status" value="1"/>
</dbReference>
<gene>
    <name evidence="4" type="ORF">GCK72_019406</name>
</gene>
<dbReference type="KEGG" id="crq:GCK72_019406"/>
<organism evidence="4 5">
    <name type="scientific">Caenorhabditis remanei</name>
    <name type="common">Caenorhabditis vulgaris</name>
    <dbReference type="NCBI Taxonomy" id="31234"/>
    <lineage>
        <taxon>Eukaryota</taxon>
        <taxon>Metazoa</taxon>
        <taxon>Ecdysozoa</taxon>
        <taxon>Nematoda</taxon>
        <taxon>Chromadorea</taxon>
        <taxon>Rhabditida</taxon>
        <taxon>Rhabditina</taxon>
        <taxon>Rhabditomorpha</taxon>
        <taxon>Rhabditoidea</taxon>
        <taxon>Rhabditidae</taxon>
        <taxon>Peloderinae</taxon>
        <taxon>Caenorhabditis</taxon>
    </lineage>
</organism>
<dbReference type="Pfam" id="PF00653">
    <property type="entry name" value="BIR"/>
    <property type="match status" value="1"/>
</dbReference>
<dbReference type="PANTHER" id="PTHR46771">
    <property type="entry name" value="DETERIN"/>
    <property type="match status" value="1"/>
</dbReference>
<evidence type="ECO:0000313" key="4">
    <source>
        <dbReference type="EMBL" id="KAF1752851.1"/>
    </source>
</evidence>
<dbReference type="RefSeq" id="XP_003115282.2">
    <property type="nucleotide sequence ID" value="XM_003115234.2"/>
</dbReference>
<feature type="compositionally biased region" description="Basic residues" evidence="3">
    <location>
        <begin position="153"/>
        <end position="162"/>
    </location>
</feature>
<comment type="caution">
    <text evidence="4">The sequence shown here is derived from an EMBL/GenBank/DDBJ whole genome shotgun (WGS) entry which is preliminary data.</text>
</comment>
<name>A0A6A5GDS7_CAERE</name>
<dbReference type="GO" id="GO:0046872">
    <property type="term" value="F:metal ion binding"/>
    <property type="evidence" value="ECO:0007669"/>
    <property type="project" value="UniProtKB-KW"/>
</dbReference>
<proteinExistence type="predicted"/>
<keyword evidence="2" id="KW-0862">Zinc</keyword>
<dbReference type="GeneID" id="9839423"/>
<evidence type="ECO:0000256" key="3">
    <source>
        <dbReference type="SAM" id="MobiDB-lite"/>
    </source>
</evidence>
<keyword evidence="1" id="KW-0479">Metal-binding</keyword>